<reference evidence="9" key="2">
    <citation type="journal article" date="2014" name="Nat. Commun.">
        <title>The cavefish genome reveals candidate genes for eye loss.</title>
        <authorList>
            <person name="McGaugh S.E."/>
            <person name="Gross J.B."/>
            <person name="Aken B."/>
            <person name="Blin M."/>
            <person name="Borowsky R."/>
            <person name="Chalopin D."/>
            <person name="Hinaux H."/>
            <person name="Jeffery W.R."/>
            <person name="Keene A."/>
            <person name="Ma L."/>
            <person name="Minx P."/>
            <person name="Murphy D."/>
            <person name="O'Quin K.E."/>
            <person name="Retaux S."/>
            <person name="Rohner N."/>
            <person name="Searle S.M."/>
            <person name="Stahl B.A."/>
            <person name="Tabin C."/>
            <person name="Volff J.N."/>
            <person name="Yoshizawa M."/>
            <person name="Warren W.C."/>
        </authorList>
    </citation>
    <scope>NUCLEOTIDE SEQUENCE [LARGE SCALE GENOMIC DNA]</scope>
    <source>
        <strain evidence="9">female</strain>
    </source>
</reference>
<keyword evidence="5" id="KW-0479">Metal-binding</keyword>
<dbReference type="GeneTree" id="ENSGT00940000163518"/>
<evidence type="ECO:0000313" key="8">
    <source>
        <dbReference type="Ensembl" id="ENSAMXP00000031561.1"/>
    </source>
</evidence>
<organism evidence="8 9">
    <name type="scientific">Astyanax mexicanus</name>
    <name type="common">Blind cave fish</name>
    <name type="synonym">Astyanax fasciatus mexicanus</name>
    <dbReference type="NCBI Taxonomy" id="7994"/>
    <lineage>
        <taxon>Eukaryota</taxon>
        <taxon>Metazoa</taxon>
        <taxon>Chordata</taxon>
        <taxon>Craniata</taxon>
        <taxon>Vertebrata</taxon>
        <taxon>Euteleostomi</taxon>
        <taxon>Actinopterygii</taxon>
        <taxon>Neopterygii</taxon>
        <taxon>Teleostei</taxon>
        <taxon>Ostariophysi</taxon>
        <taxon>Characiformes</taxon>
        <taxon>Characoidei</taxon>
        <taxon>Acestrorhamphidae</taxon>
        <taxon>Acestrorhamphinae</taxon>
        <taxon>Astyanax</taxon>
    </lineage>
</organism>
<dbReference type="GO" id="GO:0005975">
    <property type="term" value="P:carbohydrate metabolic process"/>
    <property type="evidence" value="ECO:0007669"/>
    <property type="project" value="InterPro"/>
</dbReference>
<evidence type="ECO:0000259" key="6">
    <source>
        <dbReference type="SMART" id="SM00632"/>
    </source>
</evidence>
<dbReference type="InterPro" id="IPR013780">
    <property type="entry name" value="Glyco_hydro_b"/>
</dbReference>
<dbReference type="SMART" id="SM00642">
    <property type="entry name" value="Aamy"/>
    <property type="match status" value="1"/>
</dbReference>
<comment type="cofactor">
    <cofactor evidence="2">
        <name>Ca(2+)</name>
        <dbReference type="ChEBI" id="CHEBI:29108"/>
    </cofactor>
</comment>
<dbReference type="AlphaFoldDB" id="A0A3B1IPC1"/>
<evidence type="ECO:0000259" key="7">
    <source>
        <dbReference type="SMART" id="SM00642"/>
    </source>
</evidence>
<reference evidence="8" key="3">
    <citation type="submission" date="2025-08" db="UniProtKB">
        <authorList>
            <consortium name="Ensembl"/>
        </authorList>
    </citation>
    <scope>IDENTIFICATION</scope>
</reference>
<comment type="similarity">
    <text evidence="3">Belongs to the glycosyl hydrolase 13 family.</text>
</comment>
<evidence type="ECO:0000256" key="5">
    <source>
        <dbReference type="ARBA" id="ARBA00022723"/>
    </source>
</evidence>
<dbReference type="SUPFAM" id="SSF51445">
    <property type="entry name" value="(Trans)glycosidases"/>
    <property type="match status" value="1"/>
</dbReference>
<evidence type="ECO:0000256" key="4">
    <source>
        <dbReference type="ARBA" id="ARBA00012595"/>
    </source>
</evidence>
<sequence length="411" mass="46023">MKASVLKLCPFRLSRLSSGPNMKGWRTYPRPLFEWRWADIAAECERYLAPNGFEESLLQAEHCHQPRSPMVARIPANQLQNLCNNVGVKIFSSLHLQSRMGYGDGGAGTHSQLCTYFNANTKEFPSIPFHRLGLQRCQVQHWQKDYVLVVPITMNALIDMGVAGFRVDACKHMGLGELSAVYGRLNNSTPQWFSVVQTLHLPRGYDLGGEPIHSLWRQAGKPSMRKWNGESLHYPKPWSWRASIVTFWDALQDAVALMLAHPYGVTRVMSSFRWTVTIQRRMDHRSYGDGTNQAVPINADSTCGDGWVCEHRWRQISMVIFRNVVGGRCSPTGDNGSNFRCFRSGIHFRTLDATLATGLPGGTYCDVISGQKEGGSCTGKQVTVGSDGKAYFKISNSEEDPFFAIHADSKL</sequence>
<comment type="catalytic activity">
    <reaction evidence="1">
        <text>Endohydrolysis of (1-&gt;4)-alpha-D-glucosidic linkages in polysaccharides containing three or more (1-&gt;4)-alpha-linked D-glucose units.</text>
        <dbReference type="EC" id="3.2.1.1"/>
    </reaction>
</comment>
<dbReference type="Bgee" id="ENSAMXG00000040634">
    <property type="expression patterns" value="Expressed in liver and 1 other cell type or tissue"/>
</dbReference>
<dbReference type="InterPro" id="IPR017853">
    <property type="entry name" value="GH"/>
</dbReference>
<dbReference type="InterPro" id="IPR006047">
    <property type="entry name" value="GH13_cat_dom"/>
</dbReference>
<keyword evidence="9" id="KW-1185">Reference proteome</keyword>
<dbReference type="Proteomes" id="UP000018467">
    <property type="component" value="Unassembled WGS sequence"/>
</dbReference>
<dbReference type="Gene3D" id="2.60.40.1180">
    <property type="entry name" value="Golgi alpha-mannosidase II"/>
    <property type="match status" value="1"/>
</dbReference>
<dbReference type="Pfam" id="PF02806">
    <property type="entry name" value="Alpha-amylase_C"/>
    <property type="match status" value="1"/>
</dbReference>
<dbReference type="Ensembl" id="ENSAMXT00000042496.1">
    <property type="protein sequence ID" value="ENSAMXP00000031561.1"/>
    <property type="gene ID" value="ENSAMXG00000040634.1"/>
</dbReference>
<evidence type="ECO:0000256" key="2">
    <source>
        <dbReference type="ARBA" id="ARBA00001913"/>
    </source>
</evidence>
<proteinExistence type="inferred from homology"/>
<dbReference type="GO" id="GO:0004556">
    <property type="term" value="F:alpha-amylase activity"/>
    <property type="evidence" value="ECO:0007669"/>
    <property type="project" value="UniProtKB-EC"/>
</dbReference>
<dbReference type="SUPFAM" id="SSF51011">
    <property type="entry name" value="Glycosyl hydrolase domain"/>
    <property type="match status" value="1"/>
</dbReference>
<dbReference type="PANTHER" id="PTHR43447">
    <property type="entry name" value="ALPHA-AMYLASE"/>
    <property type="match status" value="1"/>
</dbReference>
<dbReference type="SMART" id="SM00632">
    <property type="entry name" value="Aamy_C"/>
    <property type="match status" value="1"/>
</dbReference>
<feature type="domain" description="Glycosyl hydrolase family 13 catalytic" evidence="7">
    <location>
        <begin position="26"/>
        <end position="322"/>
    </location>
</feature>
<name>A0A3B1IPC1_ASTMX</name>
<evidence type="ECO:0000313" key="9">
    <source>
        <dbReference type="Proteomes" id="UP000018467"/>
    </source>
</evidence>
<dbReference type="InterPro" id="IPR031319">
    <property type="entry name" value="A-amylase_C"/>
</dbReference>
<feature type="domain" description="Alpha-amylase C-terminal" evidence="6">
    <location>
        <begin position="334"/>
        <end position="410"/>
    </location>
</feature>
<reference evidence="9" key="1">
    <citation type="submission" date="2013-03" db="EMBL/GenBank/DDBJ databases">
        <authorList>
            <person name="Jeffery W."/>
            <person name="Warren W."/>
            <person name="Wilson R.K."/>
        </authorList>
    </citation>
    <scope>NUCLEOTIDE SEQUENCE</scope>
    <source>
        <strain evidence="9">female</strain>
    </source>
</reference>
<dbReference type="GO" id="GO:0046872">
    <property type="term" value="F:metal ion binding"/>
    <property type="evidence" value="ECO:0007669"/>
    <property type="project" value="UniProtKB-KW"/>
</dbReference>
<accession>A0A3B1IPC1</accession>
<dbReference type="InterPro" id="IPR006048">
    <property type="entry name" value="A-amylase/branching_C"/>
</dbReference>
<reference evidence="8" key="4">
    <citation type="submission" date="2025-09" db="UniProtKB">
        <authorList>
            <consortium name="Ensembl"/>
        </authorList>
    </citation>
    <scope>IDENTIFICATION</scope>
</reference>
<evidence type="ECO:0000256" key="3">
    <source>
        <dbReference type="ARBA" id="ARBA00008061"/>
    </source>
</evidence>
<evidence type="ECO:0000256" key="1">
    <source>
        <dbReference type="ARBA" id="ARBA00000548"/>
    </source>
</evidence>
<protein>
    <recommendedName>
        <fullName evidence="4">alpha-amylase</fullName>
        <ecNumber evidence="4">3.2.1.1</ecNumber>
    </recommendedName>
</protein>
<dbReference type="EC" id="3.2.1.1" evidence="4"/>
<dbReference type="Gene3D" id="3.20.20.80">
    <property type="entry name" value="Glycosidases"/>
    <property type="match status" value="2"/>
</dbReference>